<feature type="binding site" evidence="8">
    <location>
        <position position="100"/>
    </location>
    <ligand>
        <name>UDP-alpha-D-glucose</name>
        <dbReference type="ChEBI" id="CHEBI:58885"/>
    </ligand>
</feature>
<evidence type="ECO:0000313" key="11">
    <source>
        <dbReference type="Proteomes" id="UP000824120"/>
    </source>
</evidence>
<dbReference type="InterPro" id="IPR005150">
    <property type="entry name" value="Cellulose_synth"/>
</dbReference>
<keyword evidence="11" id="KW-1185">Reference proteome</keyword>
<keyword evidence="3" id="KW-0808">Transferase</keyword>
<evidence type="ECO:0008006" key="12">
    <source>
        <dbReference type="Google" id="ProtNLM"/>
    </source>
</evidence>
<dbReference type="GO" id="GO:0071555">
    <property type="term" value="P:cell wall organization"/>
    <property type="evidence" value="ECO:0007669"/>
    <property type="project" value="UniProtKB-KW"/>
</dbReference>
<protein>
    <recommendedName>
        <fullName evidence="12">Cellulose synthase</fullName>
    </recommendedName>
</protein>
<organism evidence="10 11">
    <name type="scientific">Solanum commersonii</name>
    <name type="common">Commerson's wild potato</name>
    <name type="synonym">Commerson's nightshade</name>
    <dbReference type="NCBI Taxonomy" id="4109"/>
    <lineage>
        <taxon>Eukaryota</taxon>
        <taxon>Viridiplantae</taxon>
        <taxon>Streptophyta</taxon>
        <taxon>Embryophyta</taxon>
        <taxon>Tracheophyta</taxon>
        <taxon>Spermatophyta</taxon>
        <taxon>Magnoliopsida</taxon>
        <taxon>eudicotyledons</taxon>
        <taxon>Gunneridae</taxon>
        <taxon>Pentapetalae</taxon>
        <taxon>asterids</taxon>
        <taxon>lamiids</taxon>
        <taxon>Solanales</taxon>
        <taxon>Solanaceae</taxon>
        <taxon>Solanoideae</taxon>
        <taxon>Solaneae</taxon>
        <taxon>Solanum</taxon>
    </lineage>
</organism>
<accession>A0A9J5XI97</accession>
<evidence type="ECO:0000313" key="10">
    <source>
        <dbReference type="EMBL" id="KAG5588065.1"/>
    </source>
</evidence>
<keyword evidence="4 9" id="KW-0812">Transmembrane</keyword>
<proteinExistence type="predicted"/>
<comment type="caution">
    <text evidence="10">The sequence shown here is derived from an EMBL/GenBank/DDBJ whole genome shotgun (WGS) entry which is preliminary data.</text>
</comment>
<dbReference type="AlphaFoldDB" id="A0A9J5XI97"/>
<dbReference type="OrthoDB" id="1929172at2759"/>
<evidence type="ECO:0000256" key="8">
    <source>
        <dbReference type="PIRSR" id="PIRSR605150-2"/>
    </source>
</evidence>
<dbReference type="EMBL" id="JACXVP010000009">
    <property type="protein sequence ID" value="KAG5588065.1"/>
    <property type="molecule type" value="Genomic_DNA"/>
</dbReference>
<evidence type="ECO:0000256" key="5">
    <source>
        <dbReference type="ARBA" id="ARBA00022989"/>
    </source>
</evidence>
<dbReference type="GO" id="GO:0016020">
    <property type="term" value="C:membrane"/>
    <property type="evidence" value="ECO:0007669"/>
    <property type="project" value="InterPro"/>
</dbReference>
<keyword evidence="2" id="KW-0328">Glycosyltransferase</keyword>
<keyword evidence="5 9" id="KW-1133">Transmembrane helix</keyword>
<dbReference type="PANTHER" id="PTHR13301">
    <property type="entry name" value="X-BOX TRANSCRIPTION FACTOR-RELATED"/>
    <property type="match status" value="1"/>
</dbReference>
<dbReference type="Pfam" id="PF03552">
    <property type="entry name" value="Cellulose_synt"/>
    <property type="match status" value="1"/>
</dbReference>
<dbReference type="GO" id="GO:0016760">
    <property type="term" value="F:cellulose synthase (UDP-forming) activity"/>
    <property type="evidence" value="ECO:0007669"/>
    <property type="project" value="InterPro"/>
</dbReference>
<feature type="binding site" evidence="8">
    <location>
        <position position="70"/>
    </location>
    <ligand>
        <name>UDP-alpha-D-glucose</name>
        <dbReference type="ChEBI" id="CHEBI:58885"/>
    </ligand>
</feature>
<dbReference type="Proteomes" id="UP000824120">
    <property type="component" value="Chromosome 9"/>
</dbReference>
<evidence type="ECO:0000256" key="1">
    <source>
        <dbReference type="ARBA" id="ARBA00004127"/>
    </source>
</evidence>
<evidence type="ECO:0000256" key="3">
    <source>
        <dbReference type="ARBA" id="ARBA00022679"/>
    </source>
</evidence>
<reference evidence="10 11" key="1">
    <citation type="submission" date="2020-09" db="EMBL/GenBank/DDBJ databases">
        <title>De no assembly of potato wild relative species, Solanum commersonii.</title>
        <authorList>
            <person name="Cho K."/>
        </authorList>
    </citation>
    <scope>NUCLEOTIDE SEQUENCE [LARGE SCALE GENOMIC DNA]</scope>
    <source>
        <strain evidence="10">LZ3.2</strain>
        <tissue evidence="10">Leaf</tissue>
    </source>
</reference>
<evidence type="ECO:0000256" key="9">
    <source>
        <dbReference type="SAM" id="Phobius"/>
    </source>
</evidence>
<evidence type="ECO:0000256" key="7">
    <source>
        <dbReference type="ARBA" id="ARBA00023316"/>
    </source>
</evidence>
<comment type="subcellular location">
    <subcellularLocation>
        <location evidence="1">Endomembrane system</location>
        <topology evidence="1">Multi-pass membrane protein</topology>
    </subcellularLocation>
</comment>
<evidence type="ECO:0000256" key="2">
    <source>
        <dbReference type="ARBA" id="ARBA00022676"/>
    </source>
</evidence>
<name>A0A9J5XI97_SOLCO</name>
<keyword evidence="7" id="KW-0961">Cell wall biogenesis/degradation</keyword>
<dbReference type="InterPro" id="IPR029044">
    <property type="entry name" value="Nucleotide-diphossugar_trans"/>
</dbReference>
<feature type="binding site" evidence="8">
    <location>
        <position position="71"/>
    </location>
    <ligand>
        <name>UDP-alpha-D-glucose</name>
        <dbReference type="ChEBI" id="CHEBI:58885"/>
    </ligand>
</feature>
<sequence>MKNLFQGDNNISIISWGLVTISEVIFTIIWLVTQSFRWRPVARSVMPENLPADSELPGIDVFICTADPTKEPVLEVMNTVLSAMSLDYPPEKLSVYLSDDGGATVTLYAIKEACGFARVWVPFCRKYGVKTICPDAFFSSFGDDERLILRGNEFKNEEENIKNI</sequence>
<dbReference type="FunFam" id="3.90.550.10:FF:000194">
    <property type="entry name" value="Cellulose synthase-like protein G2 isoform A"/>
    <property type="match status" value="1"/>
</dbReference>
<feature type="transmembrane region" description="Helical" evidence="9">
    <location>
        <begin position="13"/>
        <end position="33"/>
    </location>
</feature>
<dbReference type="GO" id="GO:0012505">
    <property type="term" value="C:endomembrane system"/>
    <property type="evidence" value="ECO:0007669"/>
    <property type="project" value="UniProtKB-SubCell"/>
</dbReference>
<dbReference type="Gene3D" id="3.90.550.10">
    <property type="entry name" value="Spore Coat Polysaccharide Biosynthesis Protein SpsA, Chain A"/>
    <property type="match status" value="1"/>
</dbReference>
<evidence type="ECO:0000256" key="4">
    <source>
        <dbReference type="ARBA" id="ARBA00022692"/>
    </source>
</evidence>
<evidence type="ECO:0000256" key="6">
    <source>
        <dbReference type="ARBA" id="ARBA00023136"/>
    </source>
</evidence>
<gene>
    <name evidence="10" type="ORF">H5410_048499</name>
</gene>
<keyword evidence="6 9" id="KW-0472">Membrane</keyword>
<dbReference type="GO" id="GO:0030244">
    <property type="term" value="P:cellulose biosynthetic process"/>
    <property type="evidence" value="ECO:0007669"/>
    <property type="project" value="InterPro"/>
</dbReference>